<evidence type="ECO:0000313" key="1">
    <source>
        <dbReference type="EMBL" id="TDB49222.1"/>
    </source>
</evidence>
<evidence type="ECO:0000313" key="2">
    <source>
        <dbReference type="Proteomes" id="UP000295598"/>
    </source>
</evidence>
<dbReference type="AlphaFoldDB" id="A0A4R4J7G8"/>
<organism evidence="1 2">
    <name type="scientific">Photorhabdus khanii subsp. guanajuatensis</name>
    <dbReference type="NCBI Taxonomy" id="2100166"/>
    <lineage>
        <taxon>Bacteria</taxon>
        <taxon>Pseudomonadati</taxon>
        <taxon>Pseudomonadota</taxon>
        <taxon>Gammaproteobacteria</taxon>
        <taxon>Enterobacterales</taxon>
        <taxon>Morganellaceae</taxon>
        <taxon>Photorhabdus</taxon>
    </lineage>
</organism>
<accession>A0A4R4J7G8</accession>
<dbReference type="Proteomes" id="UP000295598">
    <property type="component" value="Unassembled WGS sequence"/>
</dbReference>
<comment type="caution">
    <text evidence="1">The sequence shown here is derived from an EMBL/GenBank/DDBJ whole genome shotgun (WGS) entry which is preliminary data.</text>
</comment>
<proteinExistence type="predicted"/>
<sequence>MATWIKLGGDFEKSNVVSGCCTALFCAKEPMLMLPAQPVILLPAGFLRQKNREMERLSTAGKY</sequence>
<name>A0A4R4J7G8_9GAMM</name>
<dbReference type="EMBL" id="PUJY01000036">
    <property type="protein sequence ID" value="TDB49222.1"/>
    <property type="molecule type" value="Genomic_DNA"/>
</dbReference>
<dbReference type="RefSeq" id="WP_036849127.1">
    <property type="nucleotide sequence ID" value="NZ_CAWOJO010000036.1"/>
</dbReference>
<reference evidence="1 2" key="1">
    <citation type="journal article" date="2019" name="Int. J. Syst. Evol. Microbiol.">
        <title>Photorhabdus khanii subsp. guanajuatensis subsp. nov., isolated from Heterorhabditis atacamensis, and Photorhabdus luminescens subsp. mexicana subsp. nov., isolated from Heterorhabditis mexicana entomopathogenic nematodes.</title>
        <authorList>
            <person name="Machado R.A.R."/>
            <person name="Bruno P."/>
            <person name="Arce C.C.M."/>
            <person name="Liechti N."/>
            <person name="Kohler A."/>
            <person name="Bernal J."/>
            <person name="Bruggmann R."/>
            <person name="Turlings T.C.J."/>
        </authorList>
    </citation>
    <scope>NUCLEOTIDE SEQUENCE [LARGE SCALE GENOMIC DNA]</scope>
    <source>
        <strain evidence="1 2">MEX20-17</strain>
    </source>
</reference>
<gene>
    <name evidence="1" type="ORF">C5467_17755</name>
</gene>
<protein>
    <submittedName>
        <fullName evidence="1">Uncharacterized protein</fullName>
    </submittedName>
</protein>